<dbReference type="GO" id="GO:0103075">
    <property type="term" value="F:indole-3-pyruvate monooxygenase activity"/>
    <property type="evidence" value="ECO:0007669"/>
    <property type="project" value="UniProtKB-EC"/>
</dbReference>
<comment type="cofactor">
    <cofactor evidence="1">
        <name>FAD</name>
        <dbReference type="ChEBI" id="CHEBI:57692"/>
    </cofactor>
</comment>
<dbReference type="GeneID" id="115719231"/>
<protein>
    <recommendedName>
        <fullName evidence="9">indole-3-pyruvate monooxygenase</fullName>
        <ecNumber evidence="9">1.14.13.168</ecNumber>
    </recommendedName>
</protein>
<dbReference type="GO" id="GO:0050660">
    <property type="term" value="F:flavin adenine dinucleotide binding"/>
    <property type="evidence" value="ECO:0007669"/>
    <property type="project" value="TreeGrafter"/>
</dbReference>
<proteinExistence type="inferred from homology"/>
<dbReference type="Proteomes" id="UP000525078">
    <property type="component" value="Unassembled WGS sequence"/>
</dbReference>
<dbReference type="AlphaFoldDB" id="A0A7J6G9P3"/>
<evidence type="ECO:0000256" key="7">
    <source>
        <dbReference type="ARBA" id="ARBA00023002"/>
    </source>
</evidence>
<dbReference type="PANTHER" id="PTHR43539:SF42">
    <property type="entry name" value="OS01G0273800 PROTEIN"/>
    <property type="match status" value="1"/>
</dbReference>
<keyword evidence="5" id="KW-0274">FAD</keyword>
<dbReference type="RefSeq" id="XP_030504049.2">
    <property type="nucleotide sequence ID" value="XM_030648189.2"/>
</dbReference>
<evidence type="ECO:0000313" key="12">
    <source>
        <dbReference type="EnsemblPlants" id="cds.evm.model.06.142"/>
    </source>
</evidence>
<accession>A0A803PUE1</accession>
<dbReference type="Gramene" id="evm.model.06.142">
    <property type="protein sequence ID" value="cds.evm.model.06.142"/>
    <property type="gene ID" value="evm.TU.06.142"/>
</dbReference>
<evidence type="ECO:0000256" key="6">
    <source>
        <dbReference type="ARBA" id="ARBA00022857"/>
    </source>
</evidence>
<evidence type="ECO:0000256" key="10">
    <source>
        <dbReference type="ARBA" id="ARBA00047707"/>
    </source>
</evidence>
<dbReference type="PANTHER" id="PTHR43539">
    <property type="entry name" value="FLAVIN-BINDING MONOOXYGENASE-LIKE PROTEIN (AFU_ORTHOLOGUE AFUA_4G09220)"/>
    <property type="match status" value="1"/>
</dbReference>
<accession>A0A7J6G9P3</accession>
<evidence type="ECO:0000256" key="9">
    <source>
        <dbReference type="ARBA" id="ARBA00039148"/>
    </source>
</evidence>
<keyword evidence="6" id="KW-0521">NADP</keyword>
<evidence type="ECO:0000313" key="13">
    <source>
        <dbReference type="Proteomes" id="UP000525078"/>
    </source>
</evidence>
<organism evidence="11 13">
    <name type="scientific">Cannabis sativa</name>
    <name type="common">Hemp</name>
    <name type="synonym">Marijuana</name>
    <dbReference type="NCBI Taxonomy" id="3483"/>
    <lineage>
        <taxon>Eukaryota</taxon>
        <taxon>Viridiplantae</taxon>
        <taxon>Streptophyta</taxon>
        <taxon>Embryophyta</taxon>
        <taxon>Tracheophyta</taxon>
        <taxon>Spermatophyta</taxon>
        <taxon>Magnoliopsida</taxon>
        <taxon>eudicotyledons</taxon>
        <taxon>Gunneridae</taxon>
        <taxon>Pentapetalae</taxon>
        <taxon>rosids</taxon>
        <taxon>fabids</taxon>
        <taxon>Rosales</taxon>
        <taxon>Cannabaceae</taxon>
        <taxon>Cannabis</taxon>
    </lineage>
</organism>
<name>A0A7J6G9P3_CANSA</name>
<dbReference type="KEGG" id="csav:115719231"/>
<keyword evidence="7" id="KW-0560">Oxidoreductase</keyword>
<dbReference type="PRINTS" id="PR00368">
    <property type="entry name" value="FADPNR"/>
</dbReference>
<evidence type="ECO:0000256" key="4">
    <source>
        <dbReference type="ARBA" id="ARBA00022630"/>
    </source>
</evidence>
<comment type="pathway">
    <text evidence="2">Plant hormone metabolism; auxin biosynthesis.</text>
</comment>
<gene>
    <name evidence="12" type="primary">LOC115719231</name>
    <name evidence="11" type="ORF">F8388_023671</name>
</gene>
<comment type="catalytic activity">
    <reaction evidence="10">
        <text>indole-3-pyruvate + NADPH + O2 + H(+) = (indol-3-yl)acetate + CO2 + NADP(+) + H2O</text>
        <dbReference type="Rhea" id="RHEA:34331"/>
        <dbReference type="ChEBI" id="CHEBI:15377"/>
        <dbReference type="ChEBI" id="CHEBI:15378"/>
        <dbReference type="ChEBI" id="CHEBI:15379"/>
        <dbReference type="ChEBI" id="CHEBI:16526"/>
        <dbReference type="ChEBI" id="CHEBI:17640"/>
        <dbReference type="ChEBI" id="CHEBI:30854"/>
        <dbReference type="ChEBI" id="CHEBI:57783"/>
        <dbReference type="ChEBI" id="CHEBI:58349"/>
        <dbReference type="EC" id="1.14.13.168"/>
    </reaction>
</comment>
<dbReference type="OMA" id="CHRRRCK"/>
<dbReference type="SUPFAM" id="SSF51905">
    <property type="entry name" value="FAD/NAD(P)-binding domain"/>
    <property type="match status" value="2"/>
</dbReference>
<dbReference type="EMBL" id="JAATIP010000068">
    <property type="protein sequence ID" value="KAF4379654.1"/>
    <property type="molecule type" value="Genomic_DNA"/>
</dbReference>
<evidence type="ECO:0000256" key="1">
    <source>
        <dbReference type="ARBA" id="ARBA00001974"/>
    </source>
</evidence>
<evidence type="ECO:0000256" key="5">
    <source>
        <dbReference type="ARBA" id="ARBA00022827"/>
    </source>
</evidence>
<dbReference type="Pfam" id="PF13738">
    <property type="entry name" value="Pyr_redox_3"/>
    <property type="match status" value="1"/>
</dbReference>
<dbReference type="PRINTS" id="PR00469">
    <property type="entry name" value="PNDRDTASEII"/>
</dbReference>
<evidence type="ECO:0000256" key="8">
    <source>
        <dbReference type="ARBA" id="ARBA00023070"/>
    </source>
</evidence>
<dbReference type="Gene3D" id="3.50.50.60">
    <property type="entry name" value="FAD/NAD(P)-binding domain"/>
    <property type="match status" value="1"/>
</dbReference>
<keyword evidence="4" id="KW-0285">Flavoprotein</keyword>
<reference evidence="11 13" key="2">
    <citation type="journal article" date="2020" name="bioRxiv">
        <title>Sequence and annotation of 42 cannabis genomes reveals extensive copy number variation in cannabinoid synthesis and pathogen resistance genes.</title>
        <authorList>
            <person name="Mckernan K.J."/>
            <person name="Helbert Y."/>
            <person name="Kane L.T."/>
            <person name="Ebling H."/>
            <person name="Zhang L."/>
            <person name="Liu B."/>
            <person name="Eaton Z."/>
            <person name="Mclaughlin S."/>
            <person name="Kingan S."/>
            <person name="Baybayan P."/>
            <person name="Concepcion G."/>
            <person name="Jordan M."/>
            <person name="Riva A."/>
            <person name="Barbazuk W."/>
            <person name="Harkins T."/>
        </authorList>
    </citation>
    <scope>NUCLEOTIDE SEQUENCE [LARGE SCALE GENOMIC DNA]</scope>
    <source>
        <strain evidence="13">cv. Jamaican Lion 4</strain>
        <strain evidence="11">Mother</strain>
        <tissue evidence="11">Leaf</tissue>
    </source>
</reference>
<dbReference type="Proteomes" id="UP000596661">
    <property type="component" value="Chromosome 6"/>
</dbReference>
<dbReference type="InterPro" id="IPR036188">
    <property type="entry name" value="FAD/NAD-bd_sf"/>
</dbReference>
<reference evidence="12" key="3">
    <citation type="submission" date="2021-03" db="UniProtKB">
        <authorList>
            <consortium name="EnsemblPlants"/>
        </authorList>
    </citation>
    <scope>IDENTIFICATION</scope>
</reference>
<evidence type="ECO:0000313" key="14">
    <source>
        <dbReference type="Proteomes" id="UP000596661"/>
    </source>
</evidence>
<evidence type="ECO:0000256" key="3">
    <source>
        <dbReference type="ARBA" id="ARBA00009183"/>
    </source>
</evidence>
<dbReference type="GO" id="GO:0009851">
    <property type="term" value="P:auxin biosynthetic process"/>
    <property type="evidence" value="ECO:0007669"/>
    <property type="project" value="UniProtKB-KW"/>
</dbReference>
<dbReference type="InterPro" id="IPR050982">
    <property type="entry name" value="Auxin_biosynth/cation_transpt"/>
</dbReference>
<keyword evidence="14" id="KW-1185">Reference proteome</keyword>
<dbReference type="EMBL" id="UZAU01000554">
    <property type="status" value="NOT_ANNOTATED_CDS"/>
    <property type="molecule type" value="Genomic_DNA"/>
</dbReference>
<keyword evidence="8" id="KW-0073">Auxin biosynthesis</keyword>
<evidence type="ECO:0000313" key="11">
    <source>
        <dbReference type="EMBL" id="KAF4379654.1"/>
    </source>
</evidence>
<reference evidence="12 14" key="1">
    <citation type="submission" date="2018-11" db="EMBL/GenBank/DDBJ databases">
        <authorList>
            <person name="Grassa J C."/>
        </authorList>
    </citation>
    <scope>NUCLEOTIDE SEQUENCE [LARGE SCALE GENOMIC DNA]</scope>
</reference>
<dbReference type="EnsemblPlants" id="evm.model.06.142">
    <property type="protein sequence ID" value="cds.evm.model.06.142"/>
    <property type="gene ID" value="evm.TU.06.142"/>
</dbReference>
<dbReference type="EC" id="1.14.13.168" evidence="9"/>
<comment type="similarity">
    <text evidence="3">Belongs to the FMO family.</text>
</comment>
<evidence type="ECO:0000256" key="2">
    <source>
        <dbReference type="ARBA" id="ARBA00004814"/>
    </source>
</evidence>
<sequence length="397" mass="44780">MAVIIVGAGPSGLAMAGCLTQLSIPYILLEREDCFASLWKKYAYDRLHLHLKKQVCELPHMPFPSNFPRYVPKHLFLQYLDDYVSRFQIQPLYHRTVESAFYDQDLKKWKVKARVNGNGNGEDVVEEYNGRFLVVASGETAEPYVPEVKGLRSFPGKILHSTGYKSGKEFREKKVLVVGSGNSGMEISLDLANHGANTSLIVRSPVHFVSKEILNLGVFLARYLPFKMVESLVVWLSKLVYGDLTKFGIKRPSEGPFTMKAKYGKFPIIDLGTCRKIKSGQIQVLPAEIESIENDIVLLKNEKSYHFETIVFCTGFKRSTHLWLKGYDCLLNDDGFSKISYPNNWKGKNGLYCCGLSRKGLFGAKQDALNIANHIKSLLCDNTQNDDDDDSNSEKKP</sequence>